<feature type="transmembrane region" description="Helical" evidence="12">
    <location>
        <begin position="90"/>
        <end position="106"/>
    </location>
</feature>
<keyword evidence="3" id="KW-1003">Cell membrane</keyword>
<dbReference type="InterPro" id="IPR044492">
    <property type="entry name" value="P_typ_ATPase_HD_dom"/>
</dbReference>
<feature type="transmembrane region" description="Helical" evidence="12">
    <location>
        <begin position="707"/>
        <end position="726"/>
    </location>
</feature>
<dbReference type="Gene3D" id="3.40.1110.10">
    <property type="entry name" value="Calcium-transporting ATPase, cytoplasmic domain N"/>
    <property type="match status" value="1"/>
</dbReference>
<feature type="transmembrane region" description="Helical" evidence="12">
    <location>
        <begin position="839"/>
        <end position="859"/>
    </location>
</feature>
<dbReference type="Pfam" id="PF00689">
    <property type="entry name" value="Cation_ATPase_C"/>
    <property type="match status" value="1"/>
</dbReference>
<dbReference type="NCBIfam" id="TIGR01494">
    <property type="entry name" value="ATPase_P-type"/>
    <property type="match status" value="3"/>
</dbReference>
<evidence type="ECO:0000256" key="4">
    <source>
        <dbReference type="ARBA" id="ARBA00022553"/>
    </source>
</evidence>
<dbReference type="InterPro" id="IPR018303">
    <property type="entry name" value="ATPase_P-typ_P_site"/>
</dbReference>
<dbReference type="SUPFAM" id="SSF81653">
    <property type="entry name" value="Calcium ATPase, transduction domain A"/>
    <property type="match status" value="1"/>
</dbReference>
<keyword evidence="11 12" id="KW-0472">Membrane</keyword>
<name>A0A917BVA4_9PROT</name>
<dbReference type="SUPFAM" id="SSF56784">
    <property type="entry name" value="HAD-like"/>
    <property type="match status" value="1"/>
</dbReference>
<dbReference type="Gene3D" id="1.20.1110.10">
    <property type="entry name" value="Calcium-transporting ATPase, transmembrane domain"/>
    <property type="match status" value="1"/>
</dbReference>
<dbReference type="InterPro" id="IPR004014">
    <property type="entry name" value="ATPase_P-typ_cation-transptr_N"/>
</dbReference>
<dbReference type="PROSITE" id="PS00154">
    <property type="entry name" value="ATPASE_E1_E2"/>
    <property type="match status" value="1"/>
</dbReference>
<feature type="domain" description="Cation-transporting P-type ATPase N-terminal" evidence="13">
    <location>
        <begin position="13"/>
        <end position="86"/>
    </location>
</feature>
<evidence type="ECO:0000256" key="6">
    <source>
        <dbReference type="ARBA" id="ARBA00022741"/>
    </source>
</evidence>
<keyword evidence="5 12" id="KW-0812">Transmembrane</keyword>
<dbReference type="PANTHER" id="PTHR43294">
    <property type="entry name" value="SODIUM/POTASSIUM-TRANSPORTING ATPASE SUBUNIT ALPHA"/>
    <property type="match status" value="1"/>
</dbReference>
<keyword evidence="4" id="KW-0597">Phosphoprotein</keyword>
<dbReference type="EMBL" id="BMHV01000007">
    <property type="protein sequence ID" value="GGF59957.1"/>
    <property type="molecule type" value="Genomic_DNA"/>
</dbReference>
<dbReference type="CDD" id="cd02080">
    <property type="entry name" value="P-type_ATPase_cation"/>
    <property type="match status" value="1"/>
</dbReference>
<evidence type="ECO:0000256" key="3">
    <source>
        <dbReference type="ARBA" id="ARBA00022475"/>
    </source>
</evidence>
<evidence type="ECO:0000256" key="9">
    <source>
        <dbReference type="ARBA" id="ARBA00022967"/>
    </source>
</evidence>
<evidence type="ECO:0000256" key="1">
    <source>
        <dbReference type="ARBA" id="ARBA00004651"/>
    </source>
</evidence>
<dbReference type="SUPFAM" id="SSF81660">
    <property type="entry name" value="Metal cation-transporting ATPase, ATP-binding domain N"/>
    <property type="match status" value="1"/>
</dbReference>
<dbReference type="FunFam" id="2.70.150.10:FF:000160">
    <property type="entry name" value="Sarcoplasmic/endoplasmic reticulum calcium ATPase 1"/>
    <property type="match status" value="1"/>
</dbReference>
<dbReference type="GO" id="GO:1990573">
    <property type="term" value="P:potassium ion import across plasma membrane"/>
    <property type="evidence" value="ECO:0007669"/>
    <property type="project" value="TreeGrafter"/>
</dbReference>
<evidence type="ECO:0000256" key="7">
    <source>
        <dbReference type="ARBA" id="ARBA00022840"/>
    </source>
</evidence>
<keyword evidence="15" id="KW-1185">Reference proteome</keyword>
<dbReference type="InterPro" id="IPR059000">
    <property type="entry name" value="ATPase_P-type_domA"/>
</dbReference>
<accession>A0A917BVA4</accession>
<dbReference type="Proteomes" id="UP000632498">
    <property type="component" value="Unassembled WGS sequence"/>
</dbReference>
<feature type="transmembrane region" description="Helical" evidence="12">
    <location>
        <begin position="772"/>
        <end position="795"/>
    </location>
</feature>
<keyword evidence="10 12" id="KW-1133">Transmembrane helix</keyword>
<comment type="similarity">
    <text evidence="2">Belongs to the cation transport ATPase (P-type) (TC 3.A.3) family. Type IIA subfamily.</text>
</comment>
<dbReference type="Pfam" id="PF00690">
    <property type="entry name" value="Cation_ATPase_N"/>
    <property type="match status" value="1"/>
</dbReference>
<protein>
    <submittedName>
        <fullName evidence="14">Carbonate dehydratase</fullName>
    </submittedName>
</protein>
<dbReference type="Pfam" id="PF13246">
    <property type="entry name" value="Cation_ATPase"/>
    <property type="match status" value="1"/>
</dbReference>
<keyword evidence="9" id="KW-1278">Translocase</keyword>
<dbReference type="SUPFAM" id="SSF81665">
    <property type="entry name" value="Calcium ATPase, transmembrane domain M"/>
    <property type="match status" value="1"/>
</dbReference>
<evidence type="ECO:0000256" key="2">
    <source>
        <dbReference type="ARBA" id="ARBA00005675"/>
    </source>
</evidence>
<dbReference type="SMART" id="SM00831">
    <property type="entry name" value="Cation_ATPase_N"/>
    <property type="match status" value="1"/>
</dbReference>
<evidence type="ECO:0000256" key="10">
    <source>
        <dbReference type="ARBA" id="ARBA00022989"/>
    </source>
</evidence>
<dbReference type="InterPro" id="IPR023298">
    <property type="entry name" value="ATPase_P-typ_TM_dom_sf"/>
</dbReference>
<evidence type="ECO:0000259" key="13">
    <source>
        <dbReference type="SMART" id="SM00831"/>
    </source>
</evidence>
<keyword evidence="8" id="KW-0460">Magnesium</keyword>
<reference evidence="14" key="2">
    <citation type="submission" date="2020-09" db="EMBL/GenBank/DDBJ databases">
        <authorList>
            <person name="Sun Q."/>
            <person name="Zhou Y."/>
        </authorList>
    </citation>
    <scope>NUCLEOTIDE SEQUENCE</scope>
    <source>
        <strain evidence="14">CGMCC 1.15254</strain>
    </source>
</reference>
<dbReference type="InterPro" id="IPR023299">
    <property type="entry name" value="ATPase_P-typ_cyto_dom_N"/>
</dbReference>
<dbReference type="InterPro" id="IPR001757">
    <property type="entry name" value="P_typ_ATPase"/>
</dbReference>
<keyword evidence="7" id="KW-0067">ATP-binding</keyword>
<dbReference type="InterPro" id="IPR050510">
    <property type="entry name" value="Cation_transp_ATPase_P-type"/>
</dbReference>
<dbReference type="InterPro" id="IPR006068">
    <property type="entry name" value="ATPase_P-typ_cation-transptr_C"/>
</dbReference>
<sequence length="911" mass="98594">MMEKPNADMSQKSWHTLSSENALELLNVSTGGLSHDEATKRLEEYGANRLPEAARRSGFMRFLLQFHNILIYVLIGSAVITAVFEHWIDMGVILAVVVANAVIGFIQEGKAEKAMDAIRYMLAPRANVLRDGERYSIEGDGLVPGDIVLLEAGDKVPADLRLLSAHGLSVQESILTGESVPVDKQTNPVRGDAALGDRSCMAFSGTLVTAGQGRGVVVGTGSLTEIGRISGLLSEVETLTTPLVAQMGVFAKWLTLLILLIAALLLVYGSFVGHYEFTEMFMAVVGLAVAAIPEGLPAVLTITLAIGVQAMARRNAIVRRLPAIETLGAVSVICTDKTGTLTRNEMMVASVLTTKHLFALEGDGYAPKGLLRLEETQVAPSEHAVLEELAQAAALCNDAFLREHDGVWTVEGDPMEGALLAFAGKMDVDARKTQAAWARTDAIPFDAKHRFMATLNHNHEHHAFIFVKGAPEQVLAMCQDQRSMNGGLEPLDMDYWHAEAEAIAALGQRVLTFAVKAVPSEHTVLEHKDVDGTLTLIGMTGMIDPPRTEAIAAVKECHSAGIRVKMITGDHAKTAAAIGQKIGLQNPEKVLRGNDLDDMDDAVLRQAVLDCDIFARTSPEHKLRLVMALQSHGMTVAMTGDGVNDAPALKRADAGIAMGMKGSEAAKEAAELVLADDNFVSIAAAVREGRTVYDNIKKVISWTLPTNAGEAMTIIVALLAGMTLPITPVQILWVNLITAITLGIALAFEPTEESTMRRPPRRRDEPLLTSGLVWHIILVSTLFLCGVFGMYHYAVERGYSVELARTIALNTLVVMEIFHLFFIRNIYGTSLTWKAVRGTRIVWAVVLIVAVAQFAITYLPLLQTVFSTKPIPFLDGMLIVGVGVALFAVVETEKQIRLRISPKERNDYTGV</sequence>
<dbReference type="Gene3D" id="2.70.150.10">
    <property type="entry name" value="Calcium-transporting ATPase, cytoplasmic transduction domain A"/>
    <property type="match status" value="1"/>
</dbReference>
<dbReference type="Pfam" id="PF00122">
    <property type="entry name" value="E1-E2_ATPase"/>
    <property type="match status" value="1"/>
</dbReference>
<dbReference type="InterPro" id="IPR023214">
    <property type="entry name" value="HAD_sf"/>
</dbReference>
<reference evidence="14" key="1">
    <citation type="journal article" date="2014" name="Int. J. Syst. Evol. Microbiol.">
        <title>Complete genome sequence of Corynebacterium casei LMG S-19264T (=DSM 44701T), isolated from a smear-ripened cheese.</title>
        <authorList>
            <consortium name="US DOE Joint Genome Institute (JGI-PGF)"/>
            <person name="Walter F."/>
            <person name="Albersmeier A."/>
            <person name="Kalinowski J."/>
            <person name="Ruckert C."/>
        </authorList>
    </citation>
    <scope>NUCLEOTIDE SEQUENCE</scope>
    <source>
        <strain evidence="14">CGMCC 1.15254</strain>
    </source>
</reference>
<feature type="transmembrane region" description="Helical" evidence="12">
    <location>
        <begin position="807"/>
        <end position="827"/>
    </location>
</feature>
<dbReference type="SFLD" id="SFLDS00003">
    <property type="entry name" value="Haloacid_Dehalogenase"/>
    <property type="match status" value="1"/>
</dbReference>
<dbReference type="PRINTS" id="PR00120">
    <property type="entry name" value="HATPASE"/>
</dbReference>
<evidence type="ECO:0000256" key="5">
    <source>
        <dbReference type="ARBA" id="ARBA00022692"/>
    </source>
</evidence>
<evidence type="ECO:0000313" key="14">
    <source>
        <dbReference type="EMBL" id="GGF59957.1"/>
    </source>
</evidence>
<dbReference type="SFLD" id="SFLDG00002">
    <property type="entry name" value="C1.7:_P-type_atpase_like"/>
    <property type="match status" value="1"/>
</dbReference>
<feature type="transmembrane region" description="Helical" evidence="12">
    <location>
        <begin position="732"/>
        <end position="751"/>
    </location>
</feature>
<dbReference type="PRINTS" id="PR00119">
    <property type="entry name" value="CATATPASE"/>
</dbReference>
<evidence type="ECO:0000256" key="8">
    <source>
        <dbReference type="ARBA" id="ARBA00022842"/>
    </source>
</evidence>
<proteinExistence type="inferred from homology"/>
<dbReference type="GO" id="GO:0005886">
    <property type="term" value="C:plasma membrane"/>
    <property type="evidence" value="ECO:0007669"/>
    <property type="project" value="UniProtKB-SubCell"/>
</dbReference>
<feature type="transmembrane region" description="Helical" evidence="12">
    <location>
        <begin position="871"/>
        <end position="890"/>
    </location>
</feature>
<dbReference type="GO" id="GO:0005391">
    <property type="term" value="F:P-type sodium:potassium-exchanging transporter activity"/>
    <property type="evidence" value="ECO:0007669"/>
    <property type="project" value="TreeGrafter"/>
</dbReference>
<dbReference type="GO" id="GO:0036376">
    <property type="term" value="P:sodium ion export across plasma membrane"/>
    <property type="evidence" value="ECO:0007669"/>
    <property type="project" value="TreeGrafter"/>
</dbReference>
<evidence type="ECO:0000256" key="11">
    <source>
        <dbReference type="ARBA" id="ARBA00023136"/>
    </source>
</evidence>
<keyword evidence="6" id="KW-0547">Nucleotide-binding</keyword>
<feature type="transmembrane region" description="Helical" evidence="12">
    <location>
        <begin position="253"/>
        <end position="275"/>
    </location>
</feature>
<evidence type="ECO:0000313" key="15">
    <source>
        <dbReference type="Proteomes" id="UP000632498"/>
    </source>
</evidence>
<dbReference type="Gene3D" id="3.40.50.1000">
    <property type="entry name" value="HAD superfamily/HAD-like"/>
    <property type="match status" value="1"/>
</dbReference>
<dbReference type="GO" id="GO:0016887">
    <property type="term" value="F:ATP hydrolysis activity"/>
    <property type="evidence" value="ECO:0007669"/>
    <property type="project" value="InterPro"/>
</dbReference>
<comment type="caution">
    <text evidence="14">The sequence shown here is derived from an EMBL/GenBank/DDBJ whole genome shotgun (WGS) entry which is preliminary data.</text>
</comment>
<dbReference type="InterPro" id="IPR008250">
    <property type="entry name" value="ATPase_P-typ_transduc_dom_A_sf"/>
</dbReference>
<gene>
    <name evidence="14" type="ORF">GCM10011332_12010</name>
</gene>
<feature type="transmembrane region" description="Helical" evidence="12">
    <location>
        <begin position="281"/>
        <end position="306"/>
    </location>
</feature>
<comment type="subcellular location">
    <subcellularLocation>
        <location evidence="1">Cell membrane</location>
        <topology evidence="1">Multi-pass membrane protein</topology>
    </subcellularLocation>
</comment>
<dbReference type="GO" id="GO:1902600">
    <property type="term" value="P:proton transmembrane transport"/>
    <property type="evidence" value="ECO:0007669"/>
    <property type="project" value="TreeGrafter"/>
</dbReference>
<dbReference type="AlphaFoldDB" id="A0A917BVA4"/>
<dbReference type="GO" id="GO:0006883">
    <property type="term" value="P:intracellular sodium ion homeostasis"/>
    <property type="evidence" value="ECO:0007669"/>
    <property type="project" value="TreeGrafter"/>
</dbReference>
<dbReference type="InterPro" id="IPR036412">
    <property type="entry name" value="HAD-like_sf"/>
</dbReference>
<dbReference type="GO" id="GO:0030007">
    <property type="term" value="P:intracellular potassium ion homeostasis"/>
    <property type="evidence" value="ECO:0007669"/>
    <property type="project" value="TreeGrafter"/>
</dbReference>
<dbReference type="PANTHER" id="PTHR43294:SF21">
    <property type="entry name" value="CATION TRANSPORTING ATPASE"/>
    <property type="match status" value="1"/>
</dbReference>
<organism evidence="14 15">
    <name type="scientific">Terasakiella brassicae</name>
    <dbReference type="NCBI Taxonomy" id="1634917"/>
    <lineage>
        <taxon>Bacteria</taxon>
        <taxon>Pseudomonadati</taxon>
        <taxon>Pseudomonadota</taxon>
        <taxon>Alphaproteobacteria</taxon>
        <taxon>Rhodospirillales</taxon>
        <taxon>Terasakiellaceae</taxon>
        <taxon>Terasakiella</taxon>
    </lineage>
</organism>
<dbReference type="GO" id="GO:0005524">
    <property type="term" value="F:ATP binding"/>
    <property type="evidence" value="ECO:0007669"/>
    <property type="project" value="UniProtKB-KW"/>
</dbReference>
<dbReference type="SFLD" id="SFLDF00027">
    <property type="entry name" value="p-type_atpase"/>
    <property type="match status" value="1"/>
</dbReference>
<feature type="transmembrane region" description="Helical" evidence="12">
    <location>
        <begin position="62"/>
        <end position="84"/>
    </location>
</feature>
<evidence type="ECO:0000256" key="12">
    <source>
        <dbReference type="SAM" id="Phobius"/>
    </source>
</evidence>